<gene>
    <name evidence="6" type="ORF">P1J78_22365</name>
</gene>
<evidence type="ECO:0000259" key="5">
    <source>
        <dbReference type="PROSITE" id="PS51352"/>
    </source>
</evidence>
<keyword evidence="4" id="KW-0676">Redox-active center</keyword>
<keyword evidence="4" id="KW-0049">Antioxidant</keyword>
<evidence type="ECO:0000256" key="1">
    <source>
        <dbReference type="ARBA" id="ARBA00022559"/>
    </source>
</evidence>
<dbReference type="EC" id="1.11.1.27" evidence="4"/>
<evidence type="ECO:0000256" key="3">
    <source>
        <dbReference type="PIRSR" id="PIRSR637944-1"/>
    </source>
</evidence>
<name>A0AAE3NXK5_9RHOB</name>
<evidence type="ECO:0000256" key="2">
    <source>
        <dbReference type="ARBA" id="ARBA00023002"/>
    </source>
</evidence>
<comment type="catalytic activity">
    <reaction evidence="4">
        <text>a hydroperoxide + 2 glutathione = an alcohol + glutathione disulfide + H2O</text>
        <dbReference type="Rhea" id="RHEA:62632"/>
        <dbReference type="ChEBI" id="CHEBI:15377"/>
        <dbReference type="ChEBI" id="CHEBI:30879"/>
        <dbReference type="ChEBI" id="CHEBI:35924"/>
        <dbReference type="ChEBI" id="CHEBI:57925"/>
        <dbReference type="ChEBI" id="CHEBI:58297"/>
        <dbReference type="EC" id="1.11.1.27"/>
    </reaction>
</comment>
<dbReference type="GO" id="GO:0034599">
    <property type="term" value="P:cellular response to oxidative stress"/>
    <property type="evidence" value="ECO:0007669"/>
    <property type="project" value="InterPro"/>
</dbReference>
<keyword evidence="1 4" id="KW-0575">Peroxidase</keyword>
<dbReference type="AlphaFoldDB" id="A0AAE3NXK5"/>
<dbReference type="PROSITE" id="PS51352">
    <property type="entry name" value="THIOREDOXIN_2"/>
    <property type="match status" value="1"/>
</dbReference>
<dbReference type="Pfam" id="PF08534">
    <property type="entry name" value="Redoxin"/>
    <property type="match status" value="1"/>
</dbReference>
<comment type="function">
    <text evidence="4">Thiol-specific peroxidase that catalyzes the reduction of hydrogen peroxide and organic hydroperoxides to water and alcohols, respectively. Plays a role in cell protection against oxidative stress by detoxifying peroxides.</text>
</comment>
<dbReference type="InterPro" id="IPR013766">
    <property type="entry name" value="Thioredoxin_domain"/>
</dbReference>
<dbReference type="PANTHER" id="PTHR10430:SF16">
    <property type="entry name" value="PEROXIREDOXIN-5, MITOCHONDRIAL"/>
    <property type="match status" value="1"/>
</dbReference>
<reference evidence="6" key="1">
    <citation type="submission" date="2023-03" db="EMBL/GenBank/DDBJ databases">
        <title>Multiphase analysis and comparison of six strains from genera Psychromarinibacter, Lutimaribacter, and Maritimibacter, including a novel species: Psychromarinibacter sediminicola sp. nov.</title>
        <authorList>
            <person name="Wang Y.-H."/>
            <person name="Ye M.-Q."/>
            <person name="Du Z.-J."/>
        </authorList>
    </citation>
    <scope>NUCLEOTIDE SEQUENCE</scope>
    <source>
        <strain evidence="6">C21-152</strain>
    </source>
</reference>
<keyword evidence="7" id="KW-1185">Reference proteome</keyword>
<protein>
    <recommendedName>
        <fullName evidence="4">Glutathione-dependent peroxiredoxin</fullName>
        <ecNumber evidence="4">1.11.1.27</ecNumber>
    </recommendedName>
</protein>
<sequence>MGLEVGARYPEATVLTLGPEGPEQVDLGEKLKGRKVVLFALPGAFTRGCSTVHMPSFVRTAEQLRDKGVDEVICLSVNDPFTLAAWARDTGADAAGITMLADAEGKVTHALGQAFSAPPIGLIGRSNRYAVVIEDGVITHVNADKPGECDLSTGERMLEVL</sequence>
<dbReference type="CDD" id="cd03013">
    <property type="entry name" value="PRX5_like"/>
    <property type="match status" value="1"/>
</dbReference>
<dbReference type="Proteomes" id="UP001220964">
    <property type="component" value="Unassembled WGS sequence"/>
</dbReference>
<dbReference type="GO" id="GO:0005737">
    <property type="term" value="C:cytoplasm"/>
    <property type="evidence" value="ECO:0007669"/>
    <property type="project" value="TreeGrafter"/>
</dbReference>
<accession>A0AAE3NXK5</accession>
<dbReference type="InterPro" id="IPR013740">
    <property type="entry name" value="Redoxin"/>
</dbReference>
<comment type="similarity">
    <text evidence="4">Belongs to the peroxiredoxin family. Prx5 subfamily.</text>
</comment>
<feature type="domain" description="Thioredoxin" evidence="5">
    <location>
        <begin position="3"/>
        <end position="161"/>
    </location>
</feature>
<dbReference type="EMBL" id="JARGYC010000097">
    <property type="protein sequence ID" value="MDF0603479.1"/>
    <property type="molecule type" value="Genomic_DNA"/>
</dbReference>
<dbReference type="InterPro" id="IPR037944">
    <property type="entry name" value="PRX5-like"/>
</dbReference>
<dbReference type="GO" id="GO:0045454">
    <property type="term" value="P:cell redox homeostasis"/>
    <property type="evidence" value="ECO:0007669"/>
    <property type="project" value="TreeGrafter"/>
</dbReference>
<keyword evidence="2 4" id="KW-0560">Oxidoreductase</keyword>
<evidence type="ECO:0000313" key="7">
    <source>
        <dbReference type="Proteomes" id="UP001220964"/>
    </source>
</evidence>
<feature type="active site" description="Cysteine sulfenic acid (-SOH) intermediate" evidence="3">
    <location>
        <position position="49"/>
    </location>
</feature>
<dbReference type="PANTHER" id="PTHR10430">
    <property type="entry name" value="PEROXIREDOXIN"/>
    <property type="match status" value="1"/>
</dbReference>
<proteinExistence type="inferred from homology"/>
<dbReference type="Gene3D" id="3.40.30.10">
    <property type="entry name" value="Glutaredoxin"/>
    <property type="match status" value="1"/>
</dbReference>
<dbReference type="GO" id="GO:0042744">
    <property type="term" value="P:hydrogen peroxide catabolic process"/>
    <property type="evidence" value="ECO:0007669"/>
    <property type="project" value="TreeGrafter"/>
</dbReference>
<organism evidence="6 7">
    <name type="scientific">Psychromarinibacter sediminicola</name>
    <dbReference type="NCBI Taxonomy" id="3033385"/>
    <lineage>
        <taxon>Bacteria</taxon>
        <taxon>Pseudomonadati</taxon>
        <taxon>Pseudomonadota</taxon>
        <taxon>Alphaproteobacteria</taxon>
        <taxon>Rhodobacterales</taxon>
        <taxon>Paracoccaceae</taxon>
        <taxon>Psychromarinibacter</taxon>
    </lineage>
</organism>
<dbReference type="RefSeq" id="WP_275569597.1">
    <property type="nucleotide sequence ID" value="NZ_JARGYC010000097.1"/>
</dbReference>
<dbReference type="GO" id="GO:0008379">
    <property type="term" value="F:thioredoxin peroxidase activity"/>
    <property type="evidence" value="ECO:0007669"/>
    <property type="project" value="InterPro"/>
</dbReference>
<comment type="caution">
    <text evidence="6">The sequence shown here is derived from an EMBL/GenBank/DDBJ whole genome shotgun (WGS) entry which is preliminary data.</text>
</comment>
<evidence type="ECO:0000256" key="4">
    <source>
        <dbReference type="RuleBase" id="RU366011"/>
    </source>
</evidence>
<dbReference type="SUPFAM" id="SSF52833">
    <property type="entry name" value="Thioredoxin-like"/>
    <property type="match status" value="1"/>
</dbReference>
<evidence type="ECO:0000313" key="6">
    <source>
        <dbReference type="EMBL" id="MDF0603479.1"/>
    </source>
</evidence>
<dbReference type="InterPro" id="IPR036249">
    <property type="entry name" value="Thioredoxin-like_sf"/>
</dbReference>